<accession>A0AAD6AGN5</accession>
<feature type="region of interest" description="Disordered" evidence="1">
    <location>
        <begin position="34"/>
        <end position="66"/>
    </location>
</feature>
<proteinExistence type="predicted"/>
<comment type="caution">
    <text evidence="2">The sequence shown here is derived from an EMBL/GenBank/DDBJ whole genome shotgun (WGS) entry which is preliminary data.</text>
</comment>
<sequence length="66" mass="7279">MPHDGGRVGPLYHQSGPLPQPALLRRRVSAGGEFISIRSREPRPDQQIHSGEKQNQSLSDPSSHDI</sequence>
<gene>
    <name evidence="2" type="ORF">JOQ06_000682</name>
</gene>
<evidence type="ECO:0000313" key="3">
    <source>
        <dbReference type="Proteomes" id="UP001219934"/>
    </source>
</evidence>
<name>A0AAD6AGN5_9TELE</name>
<dbReference type="AlphaFoldDB" id="A0AAD6AGN5"/>
<evidence type="ECO:0000313" key="2">
    <source>
        <dbReference type="EMBL" id="KAJ4924442.1"/>
    </source>
</evidence>
<reference evidence="2" key="1">
    <citation type="submission" date="2022-11" db="EMBL/GenBank/DDBJ databases">
        <title>Chromosome-level genome of Pogonophryne albipinna.</title>
        <authorList>
            <person name="Jo E."/>
        </authorList>
    </citation>
    <scope>NUCLEOTIDE SEQUENCE</scope>
    <source>
        <strain evidence="2">SGF0006</strain>
        <tissue evidence="2">Muscle</tissue>
    </source>
</reference>
<evidence type="ECO:0000256" key="1">
    <source>
        <dbReference type="SAM" id="MobiDB-lite"/>
    </source>
</evidence>
<feature type="region of interest" description="Disordered" evidence="1">
    <location>
        <begin position="1"/>
        <end position="21"/>
    </location>
</feature>
<dbReference type="EMBL" id="JAPTMU010000023">
    <property type="protein sequence ID" value="KAJ4924442.1"/>
    <property type="molecule type" value="Genomic_DNA"/>
</dbReference>
<feature type="compositionally biased region" description="Basic and acidic residues" evidence="1">
    <location>
        <begin position="38"/>
        <end position="52"/>
    </location>
</feature>
<feature type="compositionally biased region" description="Polar residues" evidence="1">
    <location>
        <begin position="53"/>
        <end position="66"/>
    </location>
</feature>
<organism evidence="2 3">
    <name type="scientific">Pogonophryne albipinna</name>
    <dbReference type="NCBI Taxonomy" id="1090488"/>
    <lineage>
        <taxon>Eukaryota</taxon>
        <taxon>Metazoa</taxon>
        <taxon>Chordata</taxon>
        <taxon>Craniata</taxon>
        <taxon>Vertebrata</taxon>
        <taxon>Euteleostomi</taxon>
        <taxon>Actinopterygii</taxon>
        <taxon>Neopterygii</taxon>
        <taxon>Teleostei</taxon>
        <taxon>Neoteleostei</taxon>
        <taxon>Acanthomorphata</taxon>
        <taxon>Eupercaria</taxon>
        <taxon>Perciformes</taxon>
        <taxon>Notothenioidei</taxon>
        <taxon>Pogonophryne</taxon>
    </lineage>
</organism>
<protein>
    <submittedName>
        <fullName evidence="2">Uncharacterized protein</fullName>
    </submittedName>
</protein>
<dbReference type="Proteomes" id="UP001219934">
    <property type="component" value="Unassembled WGS sequence"/>
</dbReference>
<keyword evidence="3" id="KW-1185">Reference proteome</keyword>